<gene>
    <name evidence="1" type="ORF">SCALOS_LOCUS1087</name>
</gene>
<reference evidence="1" key="1">
    <citation type="submission" date="2021-06" db="EMBL/GenBank/DDBJ databases">
        <authorList>
            <person name="Kallberg Y."/>
            <person name="Tangrot J."/>
            <person name="Rosling A."/>
        </authorList>
    </citation>
    <scope>NUCLEOTIDE SEQUENCE</scope>
    <source>
        <strain evidence="1">AU212A</strain>
    </source>
</reference>
<name>A0ACA9K2Y9_9GLOM</name>
<dbReference type="EMBL" id="CAJVPM010000656">
    <property type="protein sequence ID" value="CAG8448896.1"/>
    <property type="molecule type" value="Genomic_DNA"/>
</dbReference>
<protein>
    <submittedName>
        <fullName evidence="1">4767_t:CDS:1</fullName>
    </submittedName>
</protein>
<sequence length="119" mass="13893">MSIPNETLRKVLFELQNKLIEDNRKLTLVRSQIQTKERDKRLAELTKHELSTLKPDTRTYKSVGKAFIKADLPELMKDLDVRVTKAKSDLITLDKSKKHLERNVNESQTYLREITNSRG</sequence>
<accession>A0ACA9K2Y9</accession>
<dbReference type="Proteomes" id="UP000789860">
    <property type="component" value="Unassembled WGS sequence"/>
</dbReference>
<evidence type="ECO:0000313" key="2">
    <source>
        <dbReference type="Proteomes" id="UP000789860"/>
    </source>
</evidence>
<comment type="caution">
    <text evidence="1">The sequence shown here is derived from an EMBL/GenBank/DDBJ whole genome shotgun (WGS) entry which is preliminary data.</text>
</comment>
<keyword evidence="2" id="KW-1185">Reference proteome</keyword>
<organism evidence="1 2">
    <name type="scientific">Scutellospora calospora</name>
    <dbReference type="NCBI Taxonomy" id="85575"/>
    <lineage>
        <taxon>Eukaryota</taxon>
        <taxon>Fungi</taxon>
        <taxon>Fungi incertae sedis</taxon>
        <taxon>Mucoromycota</taxon>
        <taxon>Glomeromycotina</taxon>
        <taxon>Glomeromycetes</taxon>
        <taxon>Diversisporales</taxon>
        <taxon>Gigasporaceae</taxon>
        <taxon>Scutellospora</taxon>
    </lineage>
</organism>
<proteinExistence type="predicted"/>
<evidence type="ECO:0000313" key="1">
    <source>
        <dbReference type="EMBL" id="CAG8448896.1"/>
    </source>
</evidence>